<dbReference type="PANTHER" id="PTHR30026">
    <property type="entry name" value="OUTER MEMBRANE PROTEIN TOLC"/>
    <property type="match status" value="1"/>
</dbReference>
<evidence type="ECO:0000256" key="9">
    <source>
        <dbReference type="SAM" id="SignalP"/>
    </source>
</evidence>
<name>A0ABN7RIJ2_9BACT</name>
<keyword evidence="5" id="KW-0812">Transmembrane</keyword>
<dbReference type="InterPro" id="IPR003423">
    <property type="entry name" value="OMP_efflux"/>
</dbReference>
<accession>A0ABN7RIJ2</accession>
<organism evidence="10 11">
    <name type="scientific">Dyadobacter linearis</name>
    <dbReference type="NCBI Taxonomy" id="2823330"/>
    <lineage>
        <taxon>Bacteria</taxon>
        <taxon>Pseudomonadati</taxon>
        <taxon>Bacteroidota</taxon>
        <taxon>Cytophagia</taxon>
        <taxon>Cytophagales</taxon>
        <taxon>Spirosomataceae</taxon>
        <taxon>Dyadobacter</taxon>
    </lineage>
</organism>
<proteinExistence type="inferred from homology"/>
<dbReference type="InterPro" id="IPR051906">
    <property type="entry name" value="TolC-like"/>
</dbReference>
<dbReference type="Proteomes" id="UP000679725">
    <property type="component" value="Unassembled WGS sequence"/>
</dbReference>
<comment type="similarity">
    <text evidence="2">Belongs to the outer membrane factor (OMF) (TC 1.B.17) family.</text>
</comment>
<evidence type="ECO:0000256" key="2">
    <source>
        <dbReference type="ARBA" id="ARBA00007613"/>
    </source>
</evidence>
<evidence type="ECO:0000256" key="1">
    <source>
        <dbReference type="ARBA" id="ARBA00004442"/>
    </source>
</evidence>
<dbReference type="EMBL" id="CAJRAU010000011">
    <property type="protein sequence ID" value="CAG5074518.1"/>
    <property type="molecule type" value="Genomic_DNA"/>
</dbReference>
<evidence type="ECO:0008006" key="12">
    <source>
        <dbReference type="Google" id="ProtNLM"/>
    </source>
</evidence>
<evidence type="ECO:0000313" key="10">
    <source>
        <dbReference type="EMBL" id="CAG5074518.1"/>
    </source>
</evidence>
<reference evidence="10 11" key="1">
    <citation type="submission" date="2021-04" db="EMBL/GenBank/DDBJ databases">
        <authorList>
            <person name="Rodrigo-Torres L."/>
            <person name="Arahal R. D."/>
            <person name="Lucena T."/>
        </authorList>
    </citation>
    <scope>NUCLEOTIDE SEQUENCE [LARGE SCALE GENOMIC DNA]</scope>
    <source>
        <strain evidence="10 11">CECT 9623</strain>
    </source>
</reference>
<keyword evidence="7" id="KW-0998">Cell outer membrane</keyword>
<dbReference type="Gene3D" id="1.20.1600.10">
    <property type="entry name" value="Outer membrane efflux proteins (OEP)"/>
    <property type="match status" value="1"/>
</dbReference>
<comment type="caution">
    <text evidence="10">The sequence shown here is derived from an EMBL/GenBank/DDBJ whole genome shotgun (WGS) entry which is preliminary data.</text>
</comment>
<evidence type="ECO:0000256" key="5">
    <source>
        <dbReference type="ARBA" id="ARBA00022692"/>
    </source>
</evidence>
<gene>
    <name evidence="10" type="ORF">DYBT9623_05205</name>
</gene>
<evidence type="ECO:0000313" key="11">
    <source>
        <dbReference type="Proteomes" id="UP000679725"/>
    </source>
</evidence>
<feature type="coiled-coil region" evidence="8">
    <location>
        <begin position="172"/>
        <end position="199"/>
    </location>
</feature>
<evidence type="ECO:0000256" key="8">
    <source>
        <dbReference type="SAM" id="Coils"/>
    </source>
</evidence>
<comment type="subcellular location">
    <subcellularLocation>
        <location evidence="1">Cell outer membrane</location>
    </subcellularLocation>
</comment>
<keyword evidence="3" id="KW-0813">Transport</keyword>
<feature type="chain" id="PRO_5047439266" description="Outer membrane protein TolC" evidence="9">
    <location>
        <begin position="34"/>
        <end position="465"/>
    </location>
</feature>
<keyword evidence="8" id="KW-0175">Coiled coil</keyword>
<sequence length="465" mass="51291">MKPVIRRKKTRHNQTKLFLLHGLLMLLTVNALAQQPATLTELLQMAESSYPLLKSKKLDAQAAQKAVDVSKSTFIPSMDAAYQLNYSTYNNITGMSYPGQLLPISGPPSTDNQYGGVFGSATSLLLNWQPITFGQRKSQVDFAKSGAKYASADAANEIFQHKIKVVNAYLELLTLDELAKVYDNNLKRLESNLLNVQSLVESGIRPGVDSPLLKAEVSRATVELLNHKNKQAQARIGLSELLVADVNNSFSDTLFFDKLPQTAYTSDSIKHPLAELYQASNEINLAKKNVLSKMSMPTLGVWGTTYARGSGISYDGTLKSTDGLGFQRFNYGVGFQLSVPLLAFARARPQLQQQDFVISASQQKMEGIALQLKKQQELADTTLVSALAVTQESPLYLESAQFSYKAVQSRYQSGLANLSDLFQAQYALVKAETDYKLAYMGVWKALLFKAAVQGDLNLFINQVKL</sequence>
<evidence type="ECO:0000256" key="3">
    <source>
        <dbReference type="ARBA" id="ARBA00022448"/>
    </source>
</evidence>
<feature type="signal peptide" evidence="9">
    <location>
        <begin position="1"/>
        <end position="33"/>
    </location>
</feature>
<keyword evidence="6" id="KW-0472">Membrane</keyword>
<dbReference type="SUPFAM" id="SSF56954">
    <property type="entry name" value="Outer membrane efflux proteins (OEP)"/>
    <property type="match status" value="1"/>
</dbReference>
<protein>
    <recommendedName>
        <fullName evidence="12">Outer membrane protein TolC</fullName>
    </recommendedName>
</protein>
<evidence type="ECO:0000256" key="7">
    <source>
        <dbReference type="ARBA" id="ARBA00023237"/>
    </source>
</evidence>
<dbReference type="Pfam" id="PF02321">
    <property type="entry name" value="OEP"/>
    <property type="match status" value="1"/>
</dbReference>
<dbReference type="PANTHER" id="PTHR30026:SF20">
    <property type="entry name" value="OUTER MEMBRANE PROTEIN TOLC"/>
    <property type="match status" value="1"/>
</dbReference>
<keyword evidence="9" id="KW-0732">Signal</keyword>
<keyword evidence="4" id="KW-1134">Transmembrane beta strand</keyword>
<evidence type="ECO:0000256" key="6">
    <source>
        <dbReference type="ARBA" id="ARBA00023136"/>
    </source>
</evidence>
<dbReference type="RefSeq" id="WP_215236442.1">
    <property type="nucleotide sequence ID" value="NZ_CAJRAU010000011.1"/>
</dbReference>
<evidence type="ECO:0000256" key="4">
    <source>
        <dbReference type="ARBA" id="ARBA00022452"/>
    </source>
</evidence>
<keyword evidence="11" id="KW-1185">Reference proteome</keyword>